<comment type="subcellular location">
    <subcellularLocation>
        <location evidence="1">Cell membrane</location>
        <topology evidence="1">Multi-pass membrane protein</topology>
    </subcellularLocation>
</comment>
<dbReference type="AlphaFoldDB" id="A0A1S8T879"/>
<feature type="transmembrane region" description="Helical" evidence="7">
    <location>
        <begin position="168"/>
        <end position="189"/>
    </location>
</feature>
<evidence type="ECO:0000256" key="3">
    <source>
        <dbReference type="ARBA" id="ARBA00022475"/>
    </source>
</evidence>
<dbReference type="Pfam" id="PF07690">
    <property type="entry name" value="MFS_1"/>
    <property type="match status" value="1"/>
</dbReference>
<feature type="transmembrane region" description="Helical" evidence="7">
    <location>
        <begin position="139"/>
        <end position="162"/>
    </location>
</feature>
<dbReference type="InterPro" id="IPR050171">
    <property type="entry name" value="MFS_Transporters"/>
</dbReference>
<feature type="transmembrane region" description="Helical" evidence="7">
    <location>
        <begin position="49"/>
        <end position="70"/>
    </location>
</feature>
<evidence type="ECO:0000313" key="10">
    <source>
        <dbReference type="Proteomes" id="UP000190890"/>
    </source>
</evidence>
<keyword evidence="5 7" id="KW-1133">Transmembrane helix</keyword>
<accession>A0A1S8T879</accession>
<feature type="transmembrane region" description="Helical" evidence="7">
    <location>
        <begin position="82"/>
        <end position="100"/>
    </location>
</feature>
<dbReference type="PROSITE" id="PS50850">
    <property type="entry name" value="MFS"/>
    <property type="match status" value="1"/>
</dbReference>
<comment type="caution">
    <text evidence="9">The sequence shown here is derived from an EMBL/GenBank/DDBJ whole genome shotgun (WGS) entry which is preliminary data.</text>
</comment>
<evidence type="ECO:0000256" key="5">
    <source>
        <dbReference type="ARBA" id="ARBA00022989"/>
    </source>
</evidence>
<dbReference type="InterPro" id="IPR036259">
    <property type="entry name" value="MFS_trans_sf"/>
</dbReference>
<dbReference type="PANTHER" id="PTHR23517">
    <property type="entry name" value="RESISTANCE PROTEIN MDTM, PUTATIVE-RELATED-RELATED"/>
    <property type="match status" value="1"/>
</dbReference>
<keyword evidence="4 7" id="KW-0812">Transmembrane</keyword>
<gene>
    <name evidence="9" type="primary">yajR</name>
    <name evidence="9" type="ORF">CLPUN_43310</name>
</gene>
<feature type="transmembrane region" description="Helical" evidence="7">
    <location>
        <begin position="366"/>
        <end position="385"/>
    </location>
</feature>
<feature type="transmembrane region" description="Helical" evidence="7">
    <location>
        <begin position="249"/>
        <end position="269"/>
    </location>
</feature>
<dbReference type="STRING" id="29367.CLPUN_43310"/>
<keyword evidence="6 7" id="KW-0472">Membrane</keyword>
<evidence type="ECO:0000256" key="6">
    <source>
        <dbReference type="ARBA" id="ARBA00023136"/>
    </source>
</evidence>
<evidence type="ECO:0000256" key="1">
    <source>
        <dbReference type="ARBA" id="ARBA00004651"/>
    </source>
</evidence>
<feature type="transmembrane region" description="Helical" evidence="7">
    <location>
        <begin position="340"/>
        <end position="360"/>
    </location>
</feature>
<protein>
    <submittedName>
        <fullName evidence="9">Inner membrane transport protein YajR</fullName>
    </submittedName>
</protein>
<dbReference type="GO" id="GO:0022857">
    <property type="term" value="F:transmembrane transporter activity"/>
    <property type="evidence" value="ECO:0007669"/>
    <property type="project" value="InterPro"/>
</dbReference>
<dbReference type="EMBL" id="LZZM01000209">
    <property type="protein sequence ID" value="OOM73824.1"/>
    <property type="molecule type" value="Genomic_DNA"/>
</dbReference>
<dbReference type="GO" id="GO:0005886">
    <property type="term" value="C:plasma membrane"/>
    <property type="evidence" value="ECO:0007669"/>
    <property type="project" value="UniProtKB-SubCell"/>
</dbReference>
<keyword evidence="3" id="KW-1003">Cell membrane</keyword>
<evidence type="ECO:0000259" key="8">
    <source>
        <dbReference type="PROSITE" id="PS50850"/>
    </source>
</evidence>
<name>A0A1S8T879_9CLOT</name>
<sequence length="403" mass="43574">MAAINKNKFTKVQIRLLIAIGSVVGLQTLAMSMLNPFINIYGDTLKGSTPFLCSLALGIFGLTNAVFQIPNGHLSDRLGRKPVILMGLALLAVGMFMGFLTSNIYLLIISRALQGTGTIMAIAYSWISDSVDDNKKSSAMGIAGIIVAIGGVSASVAGPLLYKIMSVRYMFLGNTVLILIAFFFILLGIKEKDRPEVVETISFKKQIKYLCSQKAVVLLSLCSFINSYLNIEIYNIVPTAIKNTIGVENMWMVFLPAIVCGIIAMGISVTMADKGYYIPVAIVSFIIILLGWVILIPQGIVFITIGTILNLIGYTCLTAGIPAQINKLVPQEVRGTANGILQAMTSLGVFFGPTVAGLFIQFNMRIILYIVSIVLPLVGILLSIYSNEGLTLVKVELRSVLKK</sequence>
<keyword evidence="10" id="KW-1185">Reference proteome</keyword>
<dbReference type="RefSeq" id="WP_077849274.1">
    <property type="nucleotide sequence ID" value="NZ_LZZM01000209.1"/>
</dbReference>
<feature type="transmembrane region" description="Helical" evidence="7">
    <location>
        <begin position="12"/>
        <end position="29"/>
    </location>
</feature>
<dbReference type="InterPro" id="IPR011701">
    <property type="entry name" value="MFS"/>
</dbReference>
<dbReference type="InterPro" id="IPR020846">
    <property type="entry name" value="MFS_dom"/>
</dbReference>
<keyword evidence="2" id="KW-0813">Transport</keyword>
<feature type="transmembrane region" description="Helical" evidence="7">
    <location>
        <begin position="276"/>
        <end position="294"/>
    </location>
</feature>
<organism evidence="9 10">
    <name type="scientific">Clostridium puniceum</name>
    <dbReference type="NCBI Taxonomy" id="29367"/>
    <lineage>
        <taxon>Bacteria</taxon>
        <taxon>Bacillati</taxon>
        <taxon>Bacillota</taxon>
        <taxon>Clostridia</taxon>
        <taxon>Eubacteriales</taxon>
        <taxon>Clostridiaceae</taxon>
        <taxon>Clostridium</taxon>
    </lineage>
</organism>
<dbReference type="Proteomes" id="UP000190890">
    <property type="component" value="Unassembled WGS sequence"/>
</dbReference>
<dbReference type="Gene3D" id="1.20.1250.20">
    <property type="entry name" value="MFS general substrate transporter like domains"/>
    <property type="match status" value="1"/>
</dbReference>
<reference evidence="9 10" key="1">
    <citation type="submission" date="2016-05" db="EMBL/GenBank/DDBJ databases">
        <title>Microbial solvent formation.</title>
        <authorList>
            <person name="Poehlein A."/>
            <person name="Montoya Solano J.D."/>
            <person name="Flitsch S."/>
            <person name="Krabben P."/>
            <person name="Duerre P."/>
            <person name="Daniel R."/>
        </authorList>
    </citation>
    <scope>NUCLEOTIDE SEQUENCE [LARGE SCALE GENOMIC DNA]</scope>
    <source>
        <strain evidence="9 10">DSM 2619</strain>
    </source>
</reference>
<evidence type="ECO:0000256" key="4">
    <source>
        <dbReference type="ARBA" id="ARBA00022692"/>
    </source>
</evidence>
<feature type="domain" description="Major facilitator superfamily (MFS) profile" evidence="8">
    <location>
        <begin position="14"/>
        <end position="391"/>
    </location>
</feature>
<evidence type="ECO:0000313" key="9">
    <source>
        <dbReference type="EMBL" id="OOM73824.1"/>
    </source>
</evidence>
<feature type="transmembrane region" description="Helical" evidence="7">
    <location>
        <begin position="209"/>
        <end position="229"/>
    </location>
</feature>
<evidence type="ECO:0000256" key="7">
    <source>
        <dbReference type="SAM" id="Phobius"/>
    </source>
</evidence>
<proteinExistence type="predicted"/>
<evidence type="ECO:0000256" key="2">
    <source>
        <dbReference type="ARBA" id="ARBA00022448"/>
    </source>
</evidence>
<dbReference type="PANTHER" id="PTHR23517:SF2">
    <property type="entry name" value="MULTIDRUG RESISTANCE PROTEIN MDTH"/>
    <property type="match status" value="1"/>
</dbReference>
<feature type="transmembrane region" description="Helical" evidence="7">
    <location>
        <begin position="300"/>
        <end position="319"/>
    </location>
</feature>
<dbReference type="SUPFAM" id="SSF103473">
    <property type="entry name" value="MFS general substrate transporter"/>
    <property type="match status" value="1"/>
</dbReference>